<dbReference type="InterPro" id="IPR042529">
    <property type="entry name" value="IF_2B-like_C"/>
</dbReference>
<proteinExistence type="inferred from homology"/>
<dbReference type="InterPro" id="IPR051855">
    <property type="entry name" value="eIF2B_beta_subunit"/>
</dbReference>
<organism evidence="12 13">
    <name type="scientific">Drosophila rubida</name>
    <dbReference type="NCBI Taxonomy" id="30044"/>
    <lineage>
        <taxon>Eukaryota</taxon>
        <taxon>Metazoa</taxon>
        <taxon>Ecdysozoa</taxon>
        <taxon>Arthropoda</taxon>
        <taxon>Hexapoda</taxon>
        <taxon>Insecta</taxon>
        <taxon>Pterygota</taxon>
        <taxon>Neoptera</taxon>
        <taxon>Endopterygota</taxon>
        <taxon>Diptera</taxon>
        <taxon>Brachycera</taxon>
        <taxon>Muscomorpha</taxon>
        <taxon>Ephydroidea</taxon>
        <taxon>Drosophilidae</taxon>
        <taxon>Drosophila</taxon>
    </lineage>
</organism>
<accession>A0AAD4KAV4</accession>
<evidence type="ECO:0000256" key="6">
    <source>
        <dbReference type="ARBA" id="ARBA00044122"/>
    </source>
</evidence>
<dbReference type="GO" id="GO:0005829">
    <property type="term" value="C:cytosol"/>
    <property type="evidence" value="ECO:0007669"/>
    <property type="project" value="UniProtKB-SubCell"/>
</dbReference>
<dbReference type="GO" id="GO:0005085">
    <property type="term" value="F:guanyl-nucleotide exchange factor activity"/>
    <property type="evidence" value="ECO:0007669"/>
    <property type="project" value="TreeGrafter"/>
</dbReference>
<comment type="caution">
    <text evidence="12">The sequence shown here is derived from an EMBL/GenBank/DDBJ whole genome shotgun (WGS) entry which is preliminary data.</text>
</comment>
<reference evidence="12" key="1">
    <citation type="journal article" date="2021" name="Mol. Ecol. Resour.">
        <title>Phylogenomic analyses of the genus Drosophila reveals genomic signals of climate adaptation.</title>
        <authorList>
            <person name="Li F."/>
            <person name="Rane R.V."/>
            <person name="Luria V."/>
            <person name="Xiong Z."/>
            <person name="Chen J."/>
            <person name="Li Z."/>
            <person name="Catullo R.A."/>
            <person name="Griffin P.C."/>
            <person name="Schiffer M."/>
            <person name="Pearce S."/>
            <person name="Lee S.F."/>
            <person name="McElroy K."/>
            <person name="Stocker A."/>
            <person name="Shirriffs J."/>
            <person name="Cockerell F."/>
            <person name="Coppin C."/>
            <person name="Sgro C.M."/>
            <person name="Karger A."/>
            <person name="Cain J.W."/>
            <person name="Weber J.A."/>
            <person name="Santpere G."/>
            <person name="Kirschner M.W."/>
            <person name="Hoffmann A.A."/>
            <person name="Oakeshott J.G."/>
            <person name="Zhang G."/>
        </authorList>
    </citation>
    <scope>NUCLEOTIDE SEQUENCE</scope>
    <source>
        <strain evidence="12">BGI-SZ-2011g</strain>
    </source>
</reference>
<sequence length="374" mass="41729">MREQPLKEVTQLIHAIKIGLVEGSYSITNKTLDIFKYIIMSKSWQSADALMQIVRAQSRIMQAALPQETVTSNIARRILKLTREEFDLLQAKVQHFADDSQASLSLHKLVTQTSENSVSVDYSLPQQGLREALLDHLQEVETELETSSENISVQAEEHIHSSEIILTLGHSRSVENFLKRAIKKRQFLTIIVAECAPACRGHNLAATLANEKNVEIIVIPDAAIFAMMSRVNKVIIGTHSVLANGGLRAACGAYTVALAAKHYSVPVIVLAPMYKLSPLHLCEQDAFNMVGCAEDVIAYDSLPARDAKVYSPKFDYVPPELVTLFISNTYVYIFILLLTSKQILTFLMFNSGGHAPSYVYRLLTELYHPEDLEL</sequence>
<dbReference type="PANTHER" id="PTHR45859:SF1">
    <property type="entry name" value="TRANSLATION INITIATION FACTOR EIF-2B SUBUNIT BETA"/>
    <property type="match status" value="1"/>
</dbReference>
<evidence type="ECO:0000256" key="10">
    <source>
        <dbReference type="SAM" id="Coils"/>
    </source>
</evidence>
<evidence type="ECO:0000256" key="5">
    <source>
        <dbReference type="ARBA" id="ARBA00022917"/>
    </source>
</evidence>
<comment type="similarity">
    <text evidence="2 9">Belongs to the eIF-2B alpha/beta/delta subunits family.</text>
</comment>
<evidence type="ECO:0000313" key="13">
    <source>
        <dbReference type="Proteomes" id="UP001200034"/>
    </source>
</evidence>
<dbReference type="Gene3D" id="3.40.50.10470">
    <property type="entry name" value="Translation initiation factor eif-2b, domain 2"/>
    <property type="match status" value="1"/>
</dbReference>
<dbReference type="AlphaFoldDB" id="A0AAD4KAV4"/>
<dbReference type="Proteomes" id="UP001200034">
    <property type="component" value="Unassembled WGS sequence"/>
</dbReference>
<keyword evidence="11" id="KW-0472">Membrane</keyword>
<protein>
    <recommendedName>
        <fullName evidence="6">Translation initiation factor eIF2B subunit beta</fullName>
    </recommendedName>
    <alternativeName>
        <fullName evidence="7">eIF2B GDP-GTP exchange factor subunit beta</fullName>
    </alternativeName>
</protein>
<dbReference type="SUPFAM" id="SSF100950">
    <property type="entry name" value="NagB/RpiA/CoA transferase-like"/>
    <property type="match status" value="1"/>
</dbReference>
<keyword evidence="5" id="KW-0648">Protein biosynthesis</keyword>
<dbReference type="Pfam" id="PF01008">
    <property type="entry name" value="IF-2B"/>
    <property type="match status" value="1"/>
</dbReference>
<dbReference type="InterPro" id="IPR037171">
    <property type="entry name" value="NagB/RpiA_transferase-like"/>
</dbReference>
<feature type="transmembrane region" description="Helical" evidence="11">
    <location>
        <begin position="321"/>
        <end position="339"/>
    </location>
</feature>
<dbReference type="GO" id="GO:0005851">
    <property type="term" value="C:eukaryotic translation initiation factor 2B complex"/>
    <property type="evidence" value="ECO:0007669"/>
    <property type="project" value="TreeGrafter"/>
</dbReference>
<evidence type="ECO:0000256" key="2">
    <source>
        <dbReference type="ARBA" id="ARBA00007251"/>
    </source>
</evidence>
<evidence type="ECO:0000256" key="8">
    <source>
        <dbReference type="ARBA" id="ARBA00046432"/>
    </source>
</evidence>
<comment type="subunit">
    <text evidence="8">Component of the translation initiation factor 2B (eIF2B) complex which is a heterodecamer of two sets of five different subunits: alpha, beta, gamma, delta and epsilon. Subunits alpha, beta and delta comprise a regulatory subcomplex and subunits epsilon and gamma comprise a catalytic subcomplex. Within the complex, the hexameric regulatory complex resides at the center, with the two heterodimeric catalytic subcomplexes bound on opposite sides.</text>
</comment>
<comment type="subcellular location">
    <subcellularLocation>
        <location evidence="1">Cytoplasm</location>
        <location evidence="1">Cytosol</location>
    </subcellularLocation>
</comment>
<dbReference type="EMBL" id="JAJJHW010000095">
    <property type="protein sequence ID" value="KAH8387603.1"/>
    <property type="molecule type" value="Genomic_DNA"/>
</dbReference>
<evidence type="ECO:0000256" key="4">
    <source>
        <dbReference type="ARBA" id="ARBA00022540"/>
    </source>
</evidence>
<evidence type="ECO:0000256" key="3">
    <source>
        <dbReference type="ARBA" id="ARBA00022490"/>
    </source>
</evidence>
<keyword evidence="13" id="KW-1185">Reference proteome</keyword>
<evidence type="ECO:0000256" key="9">
    <source>
        <dbReference type="RuleBase" id="RU003814"/>
    </source>
</evidence>
<feature type="coiled-coil region" evidence="10">
    <location>
        <begin position="130"/>
        <end position="157"/>
    </location>
</feature>
<evidence type="ECO:0000256" key="7">
    <source>
        <dbReference type="ARBA" id="ARBA00044228"/>
    </source>
</evidence>
<keyword evidence="4" id="KW-0396">Initiation factor</keyword>
<evidence type="ECO:0000313" key="12">
    <source>
        <dbReference type="EMBL" id="KAH8387603.1"/>
    </source>
</evidence>
<keyword evidence="11" id="KW-0812">Transmembrane</keyword>
<evidence type="ECO:0000256" key="11">
    <source>
        <dbReference type="SAM" id="Phobius"/>
    </source>
</evidence>
<dbReference type="InterPro" id="IPR000649">
    <property type="entry name" value="IF-2B-related"/>
</dbReference>
<gene>
    <name evidence="12" type="ORF">KR093_008122</name>
</gene>
<evidence type="ECO:0000256" key="1">
    <source>
        <dbReference type="ARBA" id="ARBA00004514"/>
    </source>
</evidence>
<dbReference type="PANTHER" id="PTHR45859">
    <property type="entry name" value="TRANSLATION INITIATION FACTOR EIF-2B SUBUNIT BETA"/>
    <property type="match status" value="1"/>
</dbReference>
<dbReference type="GO" id="GO:0003743">
    <property type="term" value="F:translation initiation factor activity"/>
    <property type="evidence" value="ECO:0007669"/>
    <property type="project" value="UniProtKB-KW"/>
</dbReference>
<dbReference type="FunFam" id="3.40.50.10470:FF:000009">
    <property type="entry name" value="Translation initiation factor eIF2B subunit"/>
    <property type="match status" value="1"/>
</dbReference>
<keyword evidence="11" id="KW-1133">Transmembrane helix</keyword>
<keyword evidence="3" id="KW-0963">Cytoplasm</keyword>
<keyword evidence="10" id="KW-0175">Coiled coil</keyword>
<name>A0AAD4KAV4_9MUSC</name>